<proteinExistence type="predicted"/>
<reference evidence="1" key="2">
    <citation type="submission" date="2020-07" db="EMBL/GenBank/DDBJ databases">
        <authorList>
            <person name="Vera ALvarez R."/>
            <person name="Arias-Moreno D.M."/>
            <person name="Jimenez-Jacinto V."/>
            <person name="Jimenez-Bremont J.F."/>
            <person name="Swaminathan K."/>
            <person name="Moose S.P."/>
            <person name="Guerrero-Gonzalez M.L."/>
            <person name="Marino-Ramirez L."/>
            <person name="Landsman D."/>
            <person name="Rodriguez-Kessler M."/>
            <person name="Delgado-Sanchez P."/>
        </authorList>
    </citation>
    <scope>NUCLEOTIDE SEQUENCE</scope>
    <source>
        <tissue evidence="1">Cladode</tissue>
    </source>
</reference>
<evidence type="ECO:0000313" key="1">
    <source>
        <dbReference type="EMBL" id="MBA4615604.1"/>
    </source>
</evidence>
<dbReference type="AlphaFoldDB" id="A0A7C9CGY1"/>
<accession>A0A7C9CGY1</accession>
<name>A0A7C9CGY1_OPUST</name>
<protein>
    <submittedName>
        <fullName evidence="1">Uncharacterized protein</fullName>
    </submittedName>
</protein>
<dbReference type="EMBL" id="GISG01007988">
    <property type="protein sequence ID" value="MBA4615603.1"/>
    <property type="molecule type" value="Transcribed_RNA"/>
</dbReference>
<sequence length="126" mass="14643">MDLYPAIPFPSTGQISKHEALRQETQHATRPSALPGDRDLNYHRLHQYGSAVYASSPPGLELTQMMDEHHCLFFEHKHKKDLFLAMLLILQPPQRNWNGRWCHGPSLEKSFAQRQMNHLDRPFTAE</sequence>
<organism evidence="1">
    <name type="scientific">Opuntia streptacantha</name>
    <name type="common">Prickly pear cactus</name>
    <name type="synonym">Opuntia cardona</name>
    <dbReference type="NCBI Taxonomy" id="393608"/>
    <lineage>
        <taxon>Eukaryota</taxon>
        <taxon>Viridiplantae</taxon>
        <taxon>Streptophyta</taxon>
        <taxon>Embryophyta</taxon>
        <taxon>Tracheophyta</taxon>
        <taxon>Spermatophyta</taxon>
        <taxon>Magnoliopsida</taxon>
        <taxon>eudicotyledons</taxon>
        <taxon>Gunneridae</taxon>
        <taxon>Pentapetalae</taxon>
        <taxon>Caryophyllales</taxon>
        <taxon>Cactineae</taxon>
        <taxon>Cactaceae</taxon>
        <taxon>Opuntioideae</taxon>
        <taxon>Opuntia</taxon>
    </lineage>
</organism>
<reference evidence="1" key="1">
    <citation type="journal article" date="2013" name="J. Plant Res.">
        <title>Effect of fungi and light on seed germination of three Opuntia species from semiarid lands of central Mexico.</title>
        <authorList>
            <person name="Delgado-Sanchez P."/>
            <person name="Jimenez-Bremont J.F."/>
            <person name="Guerrero-Gonzalez Mde L."/>
            <person name="Flores J."/>
        </authorList>
    </citation>
    <scope>NUCLEOTIDE SEQUENCE</scope>
    <source>
        <tissue evidence="1">Cladode</tissue>
    </source>
</reference>
<dbReference type="EMBL" id="GISG01007987">
    <property type="protein sequence ID" value="MBA4615602.1"/>
    <property type="molecule type" value="Transcribed_RNA"/>
</dbReference>
<dbReference type="EMBL" id="GISG01007989">
    <property type="protein sequence ID" value="MBA4615604.1"/>
    <property type="molecule type" value="Transcribed_RNA"/>
</dbReference>